<dbReference type="InterPro" id="IPR036410">
    <property type="entry name" value="HSP_DnaJ_Cys-rich_dom_sf"/>
</dbReference>
<keyword evidence="2" id="KW-1185">Reference proteome</keyword>
<organism evidence="1 2">
    <name type="scientific">Lipingzhangella rawalii</name>
    <dbReference type="NCBI Taxonomy" id="2055835"/>
    <lineage>
        <taxon>Bacteria</taxon>
        <taxon>Bacillati</taxon>
        <taxon>Actinomycetota</taxon>
        <taxon>Actinomycetes</taxon>
        <taxon>Streptosporangiales</taxon>
        <taxon>Nocardiopsidaceae</taxon>
        <taxon>Lipingzhangella</taxon>
    </lineage>
</organism>
<dbReference type="RefSeq" id="WP_310913036.1">
    <property type="nucleotide sequence ID" value="NZ_JAVLVT010000006.1"/>
</dbReference>
<accession>A0ABU2H9F9</accession>
<sequence length="43" mass="4694">MGKHRQDPVNCPMCGGDKVIRQNQDNKEIEIPCPGCNGTGKQP</sequence>
<evidence type="ECO:0008006" key="3">
    <source>
        <dbReference type="Google" id="ProtNLM"/>
    </source>
</evidence>
<gene>
    <name evidence="1" type="ORF">RIF23_14395</name>
</gene>
<protein>
    <recommendedName>
        <fullName evidence="3">Molecular chaperone DnaJ</fullName>
    </recommendedName>
</protein>
<evidence type="ECO:0000313" key="2">
    <source>
        <dbReference type="Proteomes" id="UP001250214"/>
    </source>
</evidence>
<proteinExistence type="predicted"/>
<comment type="caution">
    <text evidence="1">The sequence shown here is derived from an EMBL/GenBank/DDBJ whole genome shotgun (WGS) entry which is preliminary data.</text>
</comment>
<dbReference type="SUPFAM" id="SSF57938">
    <property type="entry name" value="DnaJ/Hsp40 cysteine-rich domain"/>
    <property type="match status" value="1"/>
</dbReference>
<evidence type="ECO:0000313" key="1">
    <source>
        <dbReference type="EMBL" id="MDS1271485.1"/>
    </source>
</evidence>
<name>A0ABU2H9F9_9ACTN</name>
<reference evidence="2" key="1">
    <citation type="submission" date="2023-07" db="EMBL/GenBank/DDBJ databases">
        <title>Novel species in the genus Lipingzhangella isolated from Sambhar Salt Lake.</title>
        <authorList>
            <person name="Jiya N."/>
            <person name="Kajale S."/>
            <person name="Sharma A."/>
        </authorList>
    </citation>
    <scope>NUCLEOTIDE SEQUENCE [LARGE SCALE GENOMIC DNA]</scope>
    <source>
        <strain evidence="2">LS1_29</strain>
    </source>
</reference>
<dbReference type="Gene3D" id="2.10.230.10">
    <property type="entry name" value="Heat shock protein DnaJ, cysteine-rich domain"/>
    <property type="match status" value="1"/>
</dbReference>
<dbReference type="Proteomes" id="UP001250214">
    <property type="component" value="Unassembled WGS sequence"/>
</dbReference>
<dbReference type="EMBL" id="JAVLVT010000006">
    <property type="protein sequence ID" value="MDS1271485.1"/>
    <property type="molecule type" value="Genomic_DNA"/>
</dbReference>